<evidence type="ECO:0000313" key="2">
    <source>
        <dbReference type="Proteomes" id="UP000279236"/>
    </source>
</evidence>
<reference evidence="1 2" key="1">
    <citation type="submission" date="2018-11" db="EMBL/GenBank/DDBJ databases">
        <title>Genome sequence of Apiotrichum porosum DSM 27194.</title>
        <authorList>
            <person name="Aliyu H."/>
            <person name="Gorte O."/>
            <person name="Ochsenreither K."/>
        </authorList>
    </citation>
    <scope>NUCLEOTIDE SEQUENCE [LARGE SCALE GENOMIC DNA]</scope>
    <source>
        <strain evidence="1 2">DSM 27194</strain>
    </source>
</reference>
<keyword evidence="2" id="KW-1185">Reference proteome</keyword>
<dbReference type="RefSeq" id="XP_028473900.1">
    <property type="nucleotide sequence ID" value="XM_028617437.1"/>
</dbReference>
<proteinExistence type="predicted"/>
<accession>A0A427XIZ0</accession>
<dbReference type="EMBL" id="RSCE01000011">
    <property type="protein sequence ID" value="RSH78753.1"/>
    <property type="molecule type" value="Genomic_DNA"/>
</dbReference>
<dbReference type="STRING" id="105984.A0A427XIZ0"/>
<dbReference type="PANTHER" id="PTHR36848:SF2">
    <property type="entry name" value="SECRETED PROTEIN"/>
    <property type="match status" value="1"/>
</dbReference>
<dbReference type="AlphaFoldDB" id="A0A427XIZ0"/>
<evidence type="ECO:0000313" key="1">
    <source>
        <dbReference type="EMBL" id="RSH78753.1"/>
    </source>
</evidence>
<dbReference type="Gene3D" id="3.40.50.880">
    <property type="match status" value="1"/>
</dbReference>
<dbReference type="PANTHER" id="PTHR36848">
    <property type="entry name" value="DNA-BINDING PROTEIN (PUTATIVE SECRETED PROTEIN)-RELATED"/>
    <property type="match status" value="1"/>
</dbReference>
<comment type="caution">
    <text evidence="1">The sequence shown here is derived from an EMBL/GenBank/DDBJ whole genome shotgun (WGS) entry which is preliminary data.</text>
</comment>
<dbReference type="InterPro" id="IPR053161">
    <property type="entry name" value="Ulvan_degrading_GH"/>
</dbReference>
<sequence length="1046" mass="116368">MTIATTANPLTYPTSSAPFSRSIFASPPSEYRGAPFWGWVTAQKLEPTLAQIDMFEEMGMGGFHMHTRVGLDIPYMGDEFMSLVRACVDKAKEKGMLACLYDEDRWPSGFAGGKVLEGHPELRGLHLLWTPWAYGEEIGYTPPELGTLLGRYAIRLQDGTLASSRRLQDGESVAAGERLWYAYAEPLPDSGFFGNQTYPDLLRADMTNRFIDLTHEVYRDKVGDEFGHTVPSMFTDEPQYCPISTLDTGDGKQDVFLPWTAGIIESFKGAHGTDLLDILPDIIYDRGDGNALARYQFIDHVAGLFADNYIGELAKWCSKNGILSTGHMNAEPRLGSQTAQTGDVMRTYEHMGIPGIDVLCDSKEYNTAKQASSVARQQGRLGVMSELYGVTGWRWTFEGHKGQGDWQAALGVTFRVPHLFWSTMAGEAKRDYPACIGYQSPWWREYNTMETHFARVNSALTRGKAVTRVAVIHPVESYWLANGPKDANADECEEREKAFSDLTNWLLFGLVDFDFIAESLFPRQCKVADIGKTLPVGDCNYEVVVVPNLRTIRSTTLERLQAFAAAGGTVIWAGSTPTLIDAQPLQKPVSLPGKTLRWARGAILTALQPYRDLDMSISETTLYRTKGHRADSLMYQLREDGEDRFLFICNTDRKESCPVDISLRGEWAVEVLDTLTGKTWDIESTSAAGSTQFTYWFDGCESSLFRLHPPTRTNPQPQIVLRTEFKQDRDVTLLSTTLSEPNALLLDHAEYCWNGTWEPTTEVLAIDQSLREKLGFFKKGAKIPQPYTITQEQRAPVGELRLKFSFASEAAVVGAKLAIEVPHQVDISVDGSPVPSSPDGWWVDRDIRTIPLPDLAVGEHVLELVYQYGPLTALERVYVLGDFGVDVRGRTSTIVPAKPLAWGDITRQGLPFYTGNTTYHCSLESDGSTPLALRVAHFASPLLAIDLDGKRHALIMTEPRSCLLGVLAPGTHRLDITAFGDRHNAFGPIHLVPGKTNWIGADAWRSDLDWWSEEYVLEEVGVVNAPRVLVPGRDAPKQTRRPLAAH</sequence>
<dbReference type="CDD" id="cd03143">
    <property type="entry name" value="A4_beta-galactosidase_middle_domain"/>
    <property type="match status" value="1"/>
</dbReference>
<dbReference type="InterPro" id="IPR029062">
    <property type="entry name" value="Class_I_gatase-like"/>
</dbReference>
<dbReference type="OrthoDB" id="2579248at2759"/>
<gene>
    <name evidence="1" type="ORF">EHS24_001659</name>
</gene>
<evidence type="ECO:0008006" key="3">
    <source>
        <dbReference type="Google" id="ProtNLM"/>
    </source>
</evidence>
<dbReference type="GeneID" id="39586202"/>
<protein>
    <recommendedName>
        <fullName evidence="3">Glycoside hydrolase family 2</fullName>
    </recommendedName>
</protein>
<organism evidence="1 2">
    <name type="scientific">Apiotrichum porosum</name>
    <dbReference type="NCBI Taxonomy" id="105984"/>
    <lineage>
        <taxon>Eukaryota</taxon>
        <taxon>Fungi</taxon>
        <taxon>Dikarya</taxon>
        <taxon>Basidiomycota</taxon>
        <taxon>Agaricomycotina</taxon>
        <taxon>Tremellomycetes</taxon>
        <taxon>Trichosporonales</taxon>
        <taxon>Trichosporonaceae</taxon>
        <taxon>Apiotrichum</taxon>
    </lineage>
</organism>
<name>A0A427XIZ0_9TREE</name>
<dbReference type="Proteomes" id="UP000279236">
    <property type="component" value="Unassembled WGS sequence"/>
</dbReference>